<keyword evidence="1" id="KW-1133">Transmembrane helix</keyword>
<evidence type="ECO:0000313" key="2">
    <source>
        <dbReference type="EMBL" id="MBC8530723.1"/>
    </source>
</evidence>
<proteinExistence type="predicted"/>
<comment type="caution">
    <text evidence="2">The sequence shown here is derived from an EMBL/GenBank/DDBJ whole genome shotgun (WGS) entry which is preliminary data.</text>
</comment>
<sequence>MESTPKKGRWLIHVIIFTVIFSVLFASVSYVVRRQHDAFKKNKNGYEQHTTPIDAVCIGGSSTYIYWIPMRAWNEYGYTSFNYSGDSMSPSVIKYLIEESRRHETAKLYVIDLRAAEIMQHNPSFYSEEYVRIYTDAMPYSLNRINMVHYSIEKNGLVPKNTASMYLDLIYYHGNWREIDRYSYRPQENLYARHMKGFYFYNSPPVPQTLTDYSMVTERCELTPELESTLRDLLDYCKAENLNALFLVNAFSEKDSSVKALYNSVEDLIGSYGYDFLDTNDYYEEIGLDADMDLYDKNHVNIFGAIKYTDFVSKYIHDNFELPDHRGDPAFSSWEEDYRIYQEAETNFISEYCITNNITKEAEQ</sequence>
<evidence type="ECO:0000313" key="3">
    <source>
        <dbReference type="Proteomes" id="UP000623172"/>
    </source>
</evidence>
<gene>
    <name evidence="2" type="ORF">H8696_02555</name>
</gene>
<feature type="transmembrane region" description="Helical" evidence="1">
    <location>
        <begin position="12"/>
        <end position="32"/>
    </location>
</feature>
<dbReference type="EMBL" id="JACRSR010000001">
    <property type="protein sequence ID" value="MBC8530723.1"/>
    <property type="molecule type" value="Genomic_DNA"/>
</dbReference>
<keyword evidence="1" id="KW-0812">Transmembrane</keyword>
<accession>A0A926D2T9</accession>
<protein>
    <recommendedName>
        <fullName evidence="4">SGNH/GDSL hydrolase family protein</fullName>
    </recommendedName>
</protein>
<dbReference type="SUPFAM" id="SSF52266">
    <property type="entry name" value="SGNH hydrolase"/>
    <property type="match status" value="1"/>
</dbReference>
<keyword evidence="1" id="KW-0472">Membrane</keyword>
<evidence type="ECO:0000256" key="1">
    <source>
        <dbReference type="SAM" id="Phobius"/>
    </source>
</evidence>
<name>A0A926D2T9_9FIRM</name>
<reference evidence="2" key="1">
    <citation type="submission" date="2020-08" db="EMBL/GenBank/DDBJ databases">
        <title>Genome public.</title>
        <authorList>
            <person name="Liu C."/>
            <person name="Sun Q."/>
        </authorList>
    </citation>
    <scope>NUCLEOTIDE SEQUENCE</scope>
    <source>
        <strain evidence="2">NSJ-53</strain>
    </source>
</reference>
<organism evidence="2 3">
    <name type="scientific">Gehongia tenuis</name>
    <dbReference type="NCBI Taxonomy" id="2763655"/>
    <lineage>
        <taxon>Bacteria</taxon>
        <taxon>Bacillati</taxon>
        <taxon>Bacillota</taxon>
        <taxon>Clostridia</taxon>
        <taxon>Christensenellales</taxon>
        <taxon>Christensenellaceae</taxon>
        <taxon>Gehongia</taxon>
    </lineage>
</organism>
<dbReference type="Proteomes" id="UP000623172">
    <property type="component" value="Unassembled WGS sequence"/>
</dbReference>
<dbReference type="RefSeq" id="WP_249314693.1">
    <property type="nucleotide sequence ID" value="NZ_JACRSR010000001.1"/>
</dbReference>
<evidence type="ECO:0008006" key="4">
    <source>
        <dbReference type="Google" id="ProtNLM"/>
    </source>
</evidence>
<dbReference type="AlphaFoldDB" id="A0A926D2T9"/>
<keyword evidence="3" id="KW-1185">Reference proteome</keyword>